<keyword evidence="3 4" id="KW-0732">Signal</keyword>
<dbReference type="Pfam" id="PF13531">
    <property type="entry name" value="SBP_bac_11"/>
    <property type="match status" value="1"/>
</dbReference>
<accession>A0ABU0ITL1</accession>
<comment type="caution">
    <text evidence="5">The sequence shown here is derived from an EMBL/GenBank/DDBJ whole genome shotgun (WGS) entry which is preliminary data.</text>
</comment>
<dbReference type="NCBIfam" id="TIGR01256">
    <property type="entry name" value="modA"/>
    <property type="match status" value="1"/>
</dbReference>
<proteinExistence type="inferred from homology"/>
<evidence type="ECO:0000256" key="4">
    <source>
        <dbReference type="SAM" id="SignalP"/>
    </source>
</evidence>
<feature type="signal peptide" evidence="4">
    <location>
        <begin position="1"/>
        <end position="21"/>
    </location>
</feature>
<dbReference type="PANTHER" id="PTHR30632:SF17">
    <property type="entry name" value="MOLYBDATE-BINDING PROTEIN MODA"/>
    <property type="match status" value="1"/>
</dbReference>
<dbReference type="InterPro" id="IPR005950">
    <property type="entry name" value="ModA"/>
</dbReference>
<dbReference type="SUPFAM" id="SSF53850">
    <property type="entry name" value="Periplasmic binding protein-like II"/>
    <property type="match status" value="1"/>
</dbReference>
<dbReference type="Proteomes" id="UP001228905">
    <property type="component" value="Unassembled WGS sequence"/>
</dbReference>
<protein>
    <submittedName>
        <fullName evidence="5">Molybdate transport system substrate-binding protein</fullName>
    </submittedName>
</protein>
<evidence type="ECO:0000256" key="1">
    <source>
        <dbReference type="ARBA" id="ARBA00009175"/>
    </source>
</evidence>
<name>A0ABU0ITL1_9CAUL</name>
<gene>
    <name evidence="5" type="ORF">QO010_003127</name>
</gene>
<dbReference type="CDD" id="cd13536">
    <property type="entry name" value="PBP2_EcModA"/>
    <property type="match status" value="1"/>
</dbReference>
<keyword evidence="6" id="KW-1185">Reference proteome</keyword>
<dbReference type="Gene3D" id="3.40.190.10">
    <property type="entry name" value="Periplasmic binding protein-like II"/>
    <property type="match status" value="2"/>
</dbReference>
<evidence type="ECO:0000256" key="3">
    <source>
        <dbReference type="ARBA" id="ARBA00022729"/>
    </source>
</evidence>
<evidence type="ECO:0000313" key="6">
    <source>
        <dbReference type="Proteomes" id="UP001228905"/>
    </source>
</evidence>
<reference evidence="5 6" key="1">
    <citation type="submission" date="2023-07" db="EMBL/GenBank/DDBJ databases">
        <title>Genomic Encyclopedia of Type Strains, Phase IV (KMG-IV): sequencing the most valuable type-strain genomes for metagenomic binning, comparative biology and taxonomic classification.</title>
        <authorList>
            <person name="Goeker M."/>
        </authorList>
    </citation>
    <scope>NUCLEOTIDE SEQUENCE [LARGE SCALE GENOMIC DNA]</scope>
    <source>
        <strain evidence="5 6">DSM 18695</strain>
    </source>
</reference>
<dbReference type="PANTHER" id="PTHR30632">
    <property type="entry name" value="MOLYBDATE-BINDING PERIPLASMIC PROTEIN"/>
    <property type="match status" value="1"/>
</dbReference>
<dbReference type="EMBL" id="JAUSVS010000006">
    <property type="protein sequence ID" value="MDQ0465340.1"/>
    <property type="molecule type" value="Genomic_DNA"/>
</dbReference>
<dbReference type="PIRSF" id="PIRSF004846">
    <property type="entry name" value="ModA"/>
    <property type="match status" value="1"/>
</dbReference>
<sequence>MLRRALLVLALALGLTSAAQAQPQPLTVFAAASLKNVLDEQGAAFTAAGGPPVRFSYGASSAMARQIEQGAPADLFLSADVDWMSYVAGKGLIVPGSRRNLLTNRLALIAPAGSTVKLTVAKGMPIGRALGDGRLAIAAPEVPAGRYGRAALAALGVWPQVRDRLAPAENVRAALQFVARGETPLGVVYDTDARVEPGVRIVGLFPETSHPRILYPAAILKRSANPAAARFLAFLQSPRGRAIFQKYGFTVLR</sequence>
<evidence type="ECO:0000256" key="2">
    <source>
        <dbReference type="ARBA" id="ARBA00022723"/>
    </source>
</evidence>
<evidence type="ECO:0000313" key="5">
    <source>
        <dbReference type="EMBL" id="MDQ0465340.1"/>
    </source>
</evidence>
<keyword evidence="2" id="KW-0479">Metal-binding</keyword>
<dbReference type="InterPro" id="IPR050682">
    <property type="entry name" value="ModA/WtpA"/>
</dbReference>
<feature type="chain" id="PRO_5045571440" evidence="4">
    <location>
        <begin position="22"/>
        <end position="253"/>
    </location>
</feature>
<dbReference type="RefSeq" id="WP_307350570.1">
    <property type="nucleotide sequence ID" value="NZ_JAUSVS010000006.1"/>
</dbReference>
<comment type="similarity">
    <text evidence="1">Belongs to the bacterial solute-binding protein ModA family.</text>
</comment>
<organism evidence="5 6">
    <name type="scientific">Caulobacter ginsengisoli</name>
    <dbReference type="NCBI Taxonomy" id="400775"/>
    <lineage>
        <taxon>Bacteria</taxon>
        <taxon>Pseudomonadati</taxon>
        <taxon>Pseudomonadota</taxon>
        <taxon>Alphaproteobacteria</taxon>
        <taxon>Caulobacterales</taxon>
        <taxon>Caulobacteraceae</taxon>
        <taxon>Caulobacter</taxon>
    </lineage>
</organism>